<evidence type="ECO:0000313" key="3">
    <source>
        <dbReference type="EMBL" id="CAG8519540.1"/>
    </source>
</evidence>
<accession>A0A9N9FAD4</accession>
<feature type="compositionally biased region" description="Low complexity" evidence="2">
    <location>
        <begin position="395"/>
        <end position="409"/>
    </location>
</feature>
<evidence type="ECO:0000256" key="1">
    <source>
        <dbReference type="SAM" id="Coils"/>
    </source>
</evidence>
<protein>
    <submittedName>
        <fullName evidence="3">20442_t:CDS:1</fullName>
    </submittedName>
</protein>
<keyword evidence="4" id="KW-1185">Reference proteome</keyword>
<gene>
    <name evidence="3" type="ORF">DERYTH_LOCUS3799</name>
</gene>
<dbReference type="AlphaFoldDB" id="A0A9N9FAD4"/>
<keyword evidence="1" id="KW-0175">Coiled coil</keyword>
<reference evidence="3" key="1">
    <citation type="submission" date="2021-06" db="EMBL/GenBank/DDBJ databases">
        <authorList>
            <person name="Kallberg Y."/>
            <person name="Tangrot J."/>
            <person name="Rosling A."/>
        </authorList>
    </citation>
    <scope>NUCLEOTIDE SEQUENCE</scope>
    <source>
        <strain evidence="3">MA453B</strain>
    </source>
</reference>
<sequence>MWDGEDKDKLSEEESNKIIESISRLNDNVDKDRVDIVNYIQVGSTLLLLVIVDKCTAQLIVYKEKEPPDVNVVIEADNISESQVEKLAQTIGKELFSLFSDQLRLQKHRYNAVDYLLEVKECNQLLEKINEMLNNKSELQAKLIKMLESQIKEDTKAIEEIKRIRDELEKTEKELEDTKEDLKSKLKKIEEMEKQMKEIKQEGTENPDIKKQLEAIQVDLNNSYDKLVKYEVNLNDTVLQKVKPPVMIVNKTLNKYTMHTLSLGTAINYVGGVVSTSGYGVIGGGITLGGSFVDTITSKIEELDEKGHEALIALEETCQKLRTLVEQKSLNVKHLKFSDFSEFSELVNKLQNNIIKGAKEAKGAKEVELDKINQIKELKKKTEVIDEKLKALIKTQQEQSTETSSSESSQELEDNNRFGLDDNRFGLDTRTSYSSLLDLIPNPFNS</sequence>
<organism evidence="3 4">
    <name type="scientific">Dentiscutata erythropus</name>
    <dbReference type="NCBI Taxonomy" id="1348616"/>
    <lineage>
        <taxon>Eukaryota</taxon>
        <taxon>Fungi</taxon>
        <taxon>Fungi incertae sedis</taxon>
        <taxon>Mucoromycota</taxon>
        <taxon>Glomeromycotina</taxon>
        <taxon>Glomeromycetes</taxon>
        <taxon>Diversisporales</taxon>
        <taxon>Gigasporaceae</taxon>
        <taxon>Dentiscutata</taxon>
    </lineage>
</organism>
<name>A0A9N9FAD4_9GLOM</name>
<dbReference type="Proteomes" id="UP000789405">
    <property type="component" value="Unassembled WGS sequence"/>
</dbReference>
<proteinExistence type="predicted"/>
<evidence type="ECO:0000256" key="2">
    <source>
        <dbReference type="SAM" id="MobiDB-lite"/>
    </source>
</evidence>
<comment type="caution">
    <text evidence="3">The sequence shown here is derived from an EMBL/GenBank/DDBJ whole genome shotgun (WGS) entry which is preliminary data.</text>
</comment>
<feature type="region of interest" description="Disordered" evidence="2">
    <location>
        <begin position="395"/>
        <end position="425"/>
    </location>
</feature>
<feature type="compositionally biased region" description="Basic and acidic residues" evidence="2">
    <location>
        <begin position="414"/>
        <end position="425"/>
    </location>
</feature>
<feature type="coiled-coil region" evidence="1">
    <location>
        <begin position="119"/>
        <end position="202"/>
    </location>
</feature>
<dbReference type="EMBL" id="CAJVPY010001381">
    <property type="protein sequence ID" value="CAG8519540.1"/>
    <property type="molecule type" value="Genomic_DNA"/>
</dbReference>
<evidence type="ECO:0000313" key="4">
    <source>
        <dbReference type="Proteomes" id="UP000789405"/>
    </source>
</evidence>